<comment type="caution">
    <text evidence="14">The sequence shown here is derived from an EMBL/GenBank/DDBJ whole genome shotgun (WGS) entry which is preliminary data.</text>
</comment>
<evidence type="ECO:0000256" key="11">
    <source>
        <dbReference type="SAM" id="Phobius"/>
    </source>
</evidence>
<protein>
    <recommendedName>
        <fullName evidence="3 10">Cell division protein FtsX</fullName>
    </recommendedName>
</protein>
<feature type="transmembrane region" description="Helical" evidence="11">
    <location>
        <begin position="163"/>
        <end position="183"/>
    </location>
</feature>
<evidence type="ECO:0000256" key="7">
    <source>
        <dbReference type="ARBA" id="ARBA00022989"/>
    </source>
</evidence>
<name>A0A2M7BF41_9BACT</name>
<dbReference type="GO" id="GO:0005886">
    <property type="term" value="C:plasma membrane"/>
    <property type="evidence" value="ECO:0007669"/>
    <property type="project" value="UniProtKB-SubCell"/>
</dbReference>
<dbReference type="EMBL" id="PEVC01000015">
    <property type="protein sequence ID" value="PIV01704.1"/>
    <property type="molecule type" value="Genomic_DNA"/>
</dbReference>
<dbReference type="Pfam" id="PF02687">
    <property type="entry name" value="FtsX"/>
    <property type="match status" value="1"/>
</dbReference>
<evidence type="ECO:0000256" key="5">
    <source>
        <dbReference type="ARBA" id="ARBA00022618"/>
    </source>
</evidence>
<evidence type="ECO:0000256" key="1">
    <source>
        <dbReference type="ARBA" id="ARBA00004651"/>
    </source>
</evidence>
<dbReference type="GO" id="GO:0051301">
    <property type="term" value="P:cell division"/>
    <property type="evidence" value="ECO:0007669"/>
    <property type="project" value="UniProtKB-KW"/>
</dbReference>
<evidence type="ECO:0000313" key="14">
    <source>
        <dbReference type="EMBL" id="PIV01704.1"/>
    </source>
</evidence>
<evidence type="ECO:0000256" key="3">
    <source>
        <dbReference type="ARBA" id="ARBA00021907"/>
    </source>
</evidence>
<keyword evidence="9 10" id="KW-0131">Cell cycle</keyword>
<keyword evidence="4 10" id="KW-1003">Cell membrane</keyword>
<reference evidence="15" key="1">
    <citation type="submission" date="2017-09" db="EMBL/GenBank/DDBJ databases">
        <title>Depth-based differentiation of microbial function through sediment-hosted aquifers and enrichment of novel symbionts in the deep terrestrial subsurface.</title>
        <authorList>
            <person name="Probst A.J."/>
            <person name="Ladd B."/>
            <person name="Jarett J.K."/>
            <person name="Geller-Mcgrath D.E."/>
            <person name="Sieber C.M.K."/>
            <person name="Emerson J.B."/>
            <person name="Anantharaman K."/>
            <person name="Thomas B.C."/>
            <person name="Malmstrom R."/>
            <person name="Stieglmeier M."/>
            <person name="Klingl A."/>
            <person name="Woyke T."/>
            <person name="Ryan C.M."/>
            <person name="Banfield J.F."/>
        </authorList>
    </citation>
    <scope>NUCLEOTIDE SEQUENCE [LARGE SCALE GENOMIC DNA]</scope>
</reference>
<dbReference type="Gene3D" id="3.30.70.3040">
    <property type="match status" value="1"/>
</dbReference>
<feature type="domain" description="ABC3 transporter permease C-terminal" evidence="12">
    <location>
        <begin position="166"/>
        <end position="286"/>
    </location>
</feature>
<comment type="subcellular location">
    <subcellularLocation>
        <location evidence="1">Cell membrane</location>
        <topology evidence="1">Multi-pass membrane protein</topology>
    </subcellularLocation>
</comment>
<dbReference type="InterPro" id="IPR003838">
    <property type="entry name" value="ABC3_permease_C"/>
</dbReference>
<evidence type="ECO:0000256" key="2">
    <source>
        <dbReference type="ARBA" id="ARBA00007379"/>
    </source>
</evidence>
<evidence type="ECO:0000256" key="9">
    <source>
        <dbReference type="ARBA" id="ARBA00023306"/>
    </source>
</evidence>
<dbReference type="InterPro" id="IPR004513">
    <property type="entry name" value="FtsX"/>
</dbReference>
<feature type="transmembrane region" description="Helical" evidence="11">
    <location>
        <begin position="20"/>
        <end position="44"/>
    </location>
</feature>
<accession>A0A2M7BF41</accession>
<proteinExistence type="inferred from homology"/>
<evidence type="ECO:0000259" key="12">
    <source>
        <dbReference type="Pfam" id="PF02687"/>
    </source>
</evidence>
<comment type="similarity">
    <text evidence="2 10">Belongs to the ABC-4 integral membrane protein family. FtsX subfamily.</text>
</comment>
<evidence type="ECO:0000256" key="8">
    <source>
        <dbReference type="ARBA" id="ARBA00023136"/>
    </source>
</evidence>
<dbReference type="PANTHER" id="PTHR47755:SF1">
    <property type="entry name" value="CELL DIVISION PROTEIN FTSX"/>
    <property type="match status" value="1"/>
</dbReference>
<keyword evidence="7 11" id="KW-1133">Transmembrane helix</keyword>
<keyword evidence="8 10" id="KW-0472">Membrane</keyword>
<keyword evidence="5 10" id="KW-0132">Cell division</keyword>
<dbReference type="PIRSF" id="PIRSF003097">
    <property type="entry name" value="FtsX"/>
    <property type="match status" value="1"/>
</dbReference>
<feature type="transmembrane region" description="Helical" evidence="11">
    <location>
        <begin position="215"/>
        <end position="234"/>
    </location>
</feature>
<feature type="domain" description="FtsX extracellular" evidence="13">
    <location>
        <begin position="52"/>
        <end position="143"/>
    </location>
</feature>
<keyword evidence="6 11" id="KW-0812">Transmembrane</keyword>
<organism evidence="14 15">
    <name type="scientific">Candidatus Shapirobacteria bacterium CG03_land_8_20_14_0_80_39_12</name>
    <dbReference type="NCBI Taxonomy" id="1974879"/>
    <lineage>
        <taxon>Bacteria</taxon>
        <taxon>Candidatus Shapironibacteriota</taxon>
    </lineage>
</organism>
<dbReference type="PANTHER" id="PTHR47755">
    <property type="entry name" value="CELL DIVISION PROTEIN FTSX"/>
    <property type="match status" value="1"/>
</dbReference>
<evidence type="ECO:0000256" key="6">
    <source>
        <dbReference type="ARBA" id="ARBA00022692"/>
    </source>
</evidence>
<dbReference type="Pfam" id="PF18075">
    <property type="entry name" value="FtsX_ECD"/>
    <property type="match status" value="1"/>
</dbReference>
<dbReference type="AlphaFoldDB" id="A0A2M7BF41"/>
<evidence type="ECO:0000256" key="4">
    <source>
        <dbReference type="ARBA" id="ARBA00022475"/>
    </source>
</evidence>
<dbReference type="Proteomes" id="UP000229631">
    <property type="component" value="Unassembled WGS sequence"/>
</dbReference>
<evidence type="ECO:0000256" key="10">
    <source>
        <dbReference type="PIRNR" id="PIRNR003097"/>
    </source>
</evidence>
<evidence type="ECO:0000313" key="15">
    <source>
        <dbReference type="Proteomes" id="UP000229631"/>
    </source>
</evidence>
<gene>
    <name evidence="14" type="ORF">COS54_00645</name>
</gene>
<feature type="transmembrane region" description="Helical" evidence="11">
    <location>
        <begin position="265"/>
        <end position="285"/>
    </location>
</feature>
<evidence type="ECO:0000259" key="13">
    <source>
        <dbReference type="Pfam" id="PF18075"/>
    </source>
</evidence>
<sequence length="289" mass="31967">MLKIVKQHIIRSPYQSLAAILVVSFSFFVIAIFALLGAGSSAVLKYFESRPQVSAFLKDEAKPQDVELIRSRLEATGKVSQVTYISKEEALKIYQEQNKDKPLLLEMVTAKILPASLEISANELSALKEIAENLKKEPMVEDVIFQEDVITALSKWTITLRKVGIAIGAFLLFVSTLTILVILGMKISQRKEEIEILKLLGASSNYIRLPFYLEGIFYGLSGAFFSWGLSYLALLYGTPFLLSFLSGIPLFPVPILFMLEVLGGLLGLGLVVGFLGSFFAVARFVKSIK</sequence>
<dbReference type="InterPro" id="IPR040690">
    <property type="entry name" value="FtsX_ECD"/>
</dbReference>